<organism evidence="12 13">
    <name type="scientific">Acipenser ruthenus</name>
    <name type="common">Sterlet sturgeon</name>
    <dbReference type="NCBI Taxonomy" id="7906"/>
    <lineage>
        <taxon>Eukaryota</taxon>
        <taxon>Metazoa</taxon>
        <taxon>Chordata</taxon>
        <taxon>Craniata</taxon>
        <taxon>Vertebrata</taxon>
        <taxon>Euteleostomi</taxon>
        <taxon>Actinopterygii</taxon>
        <taxon>Chondrostei</taxon>
        <taxon>Acipenseriformes</taxon>
        <taxon>Acipenseridae</taxon>
        <taxon>Acipenser</taxon>
    </lineage>
</organism>
<dbReference type="InterPro" id="IPR005817">
    <property type="entry name" value="Wnt"/>
</dbReference>
<comment type="caution">
    <text evidence="12">The sequence shown here is derived from an EMBL/GenBank/DDBJ whole genome shotgun (WGS) entry which is preliminary data.</text>
</comment>
<dbReference type="PANTHER" id="PTHR14776:SF1">
    <property type="entry name" value="CADHERIN-LIKE AND PC-ESTERASE DOMAIN-CONTAINING PROTEIN 1"/>
    <property type="match status" value="1"/>
</dbReference>
<keyword evidence="8" id="KW-0449">Lipoprotein</keyword>
<dbReference type="GO" id="GO:0005576">
    <property type="term" value="C:extracellular region"/>
    <property type="evidence" value="ECO:0007669"/>
    <property type="project" value="InterPro"/>
</dbReference>
<evidence type="ECO:0000256" key="9">
    <source>
        <dbReference type="RuleBase" id="RU003500"/>
    </source>
</evidence>
<evidence type="ECO:0000256" key="3">
    <source>
        <dbReference type="ARBA" id="ARBA00022473"/>
    </source>
</evidence>
<evidence type="ECO:0000256" key="5">
    <source>
        <dbReference type="ARBA" id="ARBA00022530"/>
    </source>
</evidence>
<evidence type="ECO:0000256" key="6">
    <source>
        <dbReference type="ARBA" id="ARBA00022687"/>
    </source>
</evidence>
<dbReference type="InterPro" id="IPR025883">
    <property type="entry name" value="Cadherin-like_domain"/>
</dbReference>
<evidence type="ECO:0000256" key="10">
    <source>
        <dbReference type="SAM" id="MobiDB-lite"/>
    </source>
</evidence>
<dbReference type="PRINTS" id="PR01349">
    <property type="entry name" value="WNTPROTEIN"/>
</dbReference>
<comment type="similarity">
    <text evidence="2 9">Belongs to the Wnt family.</text>
</comment>
<sequence>MLYLEDYLEMIEQLPMDLRDRFTEMREMDLQVQNAMDQLEQRVNEFFINAKKNKPEWKEEQMETIKKDYYKALEDADEKVQLANQIYDLVDRHLRKLDQELAKFKMELEADNAGITEILERRSLELDSPSQPVNNHHAHSHTTVEKRKYTTPTHHTTEHIPEKKFKSEALLSTLTSDASKENTPGCRISSLSTSSNNVYNVNSSQPLTSYNLSSLPSGAGVGAGAITMAAAQAVQATAQVSYGEMVGCDNQDEVTDCKIYKKRVGWCLERFLSIHCPDYQTVPNNASQKDNVVTWDILICLQSSERNCPKSEDFDKLKPHQKVNTIPWIKQAFFSNEGVCRLLDRLAELQIPVASSVCGVHRVQPTDTSRTARAGRFQTNAPLRPIMGHSVFAIVKVYVLVTSVTPLTAFFHSTGLVKSGLVKNSYATKLHTFFEKYLGTEASLQALENVKETLGKLLMAADISSEMSTTGPKTLKRCRLCFQLLTFTLGFNSSLVPTFLKVQDELDFEDLEDPGFDGQITKECILEDTLNFVLPSYSDIDRLHEAFQKRSTELGGKLYPSASPKLRRLLKDISKRFHQKGETSVIQMNVFFTELLQTLYPVILQSSIINYLWTTDPDNLRKVPFGVFEKTKQQLEKCTLPHIRQIYTDPPLELTPQFSPKIKDYYSEVPFDVVTVKIRAEPVDCRCQVHLDDRKGPRMANYPVGLGSSRINILVVDESQPEPVVMTIYTLNIYRENRPSLPIFDEYMMCGFLQDCGLVIQPEEPCGLESLPSSYLSLGSQGQVQACNSGDAKGRWIVPCLSCADNRTCDWREVSWQPENCYHPVLNRSQLQTCMEGKKVIFIGDSTNRGMMYYLMERVNETLEEWDKAHDTKLYHNVNGENTFLSYSYYPQFWLSKDQRPTFEKALEQLIQRENLSSILVVMKSLGMGFHFPADGVRSLSLNGVKDLFSENSQILIAAKKCGYEVIDTFSITMGRYKEFLQGRCACHFHEIFLRSDISKRIFFGPLKWLGITALGIPEKMGCANLPLTNKQKDICKRKPYLLPSIKEGARLGIHECQSQFKNERWNCSTTSERSVFGYELTSGTKESAFIYAVTAAGLVHAVTRSCSAGNMTECSCDTSLQGGGSPSEGWHWGGCSDHIQYGMGFSRKFIDNAVKNISVKGGDALLTMNQHNSEAGRQAIGKMMSTDCRCHGVSGSCAVKTCWKTMSSFERVGRFLKDRYENSIQVLDRSKKKMRRKEKDHRRIPVSKEELIYVNKSPNYCLEDKKLGIAGTRGRECNRTSTGPGGCNLLCCGQGYNTHVVRHVERCECKFVWCCYVRCRRCESITDVHTCK</sequence>
<dbReference type="Gene3D" id="6.10.140.1740">
    <property type="match status" value="1"/>
</dbReference>
<evidence type="ECO:0000259" key="11">
    <source>
        <dbReference type="SMART" id="SM01408"/>
    </source>
</evidence>
<dbReference type="Pfam" id="PF12998">
    <property type="entry name" value="ING"/>
    <property type="match status" value="1"/>
</dbReference>
<dbReference type="GO" id="GO:0016055">
    <property type="term" value="P:Wnt signaling pathway"/>
    <property type="evidence" value="ECO:0007669"/>
    <property type="project" value="UniProtKB-KW"/>
</dbReference>
<dbReference type="CDD" id="cd16858">
    <property type="entry name" value="ING_ING3_Yng2p"/>
    <property type="match status" value="1"/>
</dbReference>
<dbReference type="InterPro" id="IPR057106">
    <property type="entry name" value="NXPE4_C"/>
</dbReference>
<evidence type="ECO:0000313" key="13">
    <source>
        <dbReference type="Proteomes" id="UP000289886"/>
    </source>
</evidence>
<feature type="region of interest" description="Disordered" evidence="10">
    <location>
        <begin position="127"/>
        <end position="160"/>
    </location>
</feature>
<protein>
    <recommendedName>
        <fullName evidence="9">Protein Wnt</fullName>
    </recommendedName>
</protein>
<dbReference type="GO" id="GO:0048513">
    <property type="term" value="P:animal organ development"/>
    <property type="evidence" value="ECO:0007669"/>
    <property type="project" value="UniProtKB-ARBA"/>
</dbReference>
<evidence type="ECO:0000256" key="4">
    <source>
        <dbReference type="ARBA" id="ARBA00022525"/>
    </source>
</evidence>
<dbReference type="PROSITE" id="PS00246">
    <property type="entry name" value="WNT1"/>
    <property type="match status" value="1"/>
</dbReference>
<dbReference type="CDD" id="cd19344">
    <property type="entry name" value="Wnt_Wnt16"/>
    <property type="match status" value="1"/>
</dbReference>
<dbReference type="PANTHER" id="PTHR14776">
    <property type="entry name" value="CADHERIN-LIKE AND PC-ESTERASE DOMAIN-CONTAINING PROTEIN 1"/>
    <property type="match status" value="1"/>
</dbReference>
<keyword evidence="6 9" id="KW-0879">Wnt signaling pathway</keyword>
<dbReference type="Gene3D" id="3.30.2460.20">
    <property type="match status" value="1"/>
</dbReference>
<dbReference type="Pfam" id="PF12733">
    <property type="entry name" value="Cadherin-like"/>
    <property type="match status" value="1"/>
</dbReference>
<dbReference type="SMART" id="SM00097">
    <property type="entry name" value="WNT1"/>
    <property type="match status" value="1"/>
</dbReference>
<evidence type="ECO:0000256" key="1">
    <source>
        <dbReference type="ARBA" id="ARBA00004498"/>
    </source>
</evidence>
<dbReference type="GO" id="GO:0005102">
    <property type="term" value="F:signaling receptor binding"/>
    <property type="evidence" value="ECO:0007669"/>
    <property type="project" value="InterPro"/>
</dbReference>
<gene>
    <name evidence="12" type="ORF">EOD39_6293</name>
</gene>
<comment type="function">
    <text evidence="9">Ligand for members of the frizzled family of seven transmembrane receptors.</text>
</comment>
<keyword evidence="13" id="KW-1185">Reference proteome</keyword>
<evidence type="ECO:0000256" key="7">
    <source>
        <dbReference type="ARBA" id="ARBA00023157"/>
    </source>
</evidence>
<keyword evidence="4" id="KW-0964">Secreted</keyword>
<evidence type="ECO:0000256" key="8">
    <source>
        <dbReference type="ARBA" id="ARBA00023288"/>
    </source>
</evidence>
<feature type="domain" description="Inhibitor of growth protein N-terminal histone-binding" evidence="11">
    <location>
        <begin position="3"/>
        <end position="104"/>
    </location>
</feature>
<keyword evidence="3 9" id="KW-0217">Developmental protein</keyword>
<accession>A0A444UAP0</accession>
<dbReference type="InterPro" id="IPR013304">
    <property type="entry name" value="Wnt16"/>
</dbReference>
<comment type="subcellular location">
    <subcellularLocation>
        <location evidence="1 9">Secreted</location>
        <location evidence="1 9">Extracellular space</location>
        <location evidence="1 9">Extracellular matrix</location>
    </subcellularLocation>
</comment>
<dbReference type="Pfam" id="PF00110">
    <property type="entry name" value="wnt"/>
    <property type="match status" value="1"/>
</dbReference>
<evidence type="ECO:0000256" key="2">
    <source>
        <dbReference type="ARBA" id="ARBA00005683"/>
    </source>
</evidence>
<evidence type="ECO:0000313" key="12">
    <source>
        <dbReference type="EMBL" id="RXM32234.1"/>
    </source>
</evidence>
<dbReference type="EMBL" id="SCEB01214929">
    <property type="protein sequence ID" value="RXM32234.1"/>
    <property type="molecule type" value="Genomic_DNA"/>
</dbReference>
<dbReference type="Pfam" id="PF24536">
    <property type="entry name" value="NXPE4_C"/>
    <property type="match status" value="1"/>
</dbReference>
<keyword evidence="7" id="KW-1015">Disulfide bond</keyword>
<keyword evidence="5" id="KW-0272">Extracellular matrix</keyword>
<name>A0A444UAP0_ACIRT</name>
<dbReference type="FunFam" id="3.30.2460.20:FF:000001">
    <property type="entry name" value="Wnt homolog"/>
    <property type="match status" value="1"/>
</dbReference>
<proteinExistence type="inferred from homology"/>
<reference evidence="12 13" key="1">
    <citation type="submission" date="2019-01" db="EMBL/GenBank/DDBJ databases">
        <title>Draft Genome and Complete Hox-Cluster Characterization of the Sterlet Sturgeon (Acipenser ruthenus).</title>
        <authorList>
            <person name="Wei Q."/>
        </authorList>
    </citation>
    <scope>NUCLEOTIDE SEQUENCE [LARGE SCALE GENOMIC DNA]</scope>
    <source>
        <strain evidence="12">WHYD16114868_AA</strain>
        <tissue evidence="12">Blood</tissue>
    </source>
</reference>
<dbReference type="InterPro" id="IPR043158">
    <property type="entry name" value="Wnt_C"/>
</dbReference>
<dbReference type="Proteomes" id="UP000289886">
    <property type="component" value="Unassembled WGS sequence"/>
</dbReference>
<dbReference type="InterPro" id="IPR024610">
    <property type="entry name" value="ING_N_histone-binding"/>
</dbReference>
<dbReference type="PRINTS" id="PR01895">
    <property type="entry name" value="WNT16PROTEIN"/>
</dbReference>
<dbReference type="InterPro" id="IPR018161">
    <property type="entry name" value="Wnt_CS"/>
</dbReference>
<dbReference type="SMART" id="SM01408">
    <property type="entry name" value="ING"/>
    <property type="match status" value="1"/>
</dbReference>